<protein>
    <submittedName>
        <fullName evidence="2">Uncharacterized protein</fullName>
    </submittedName>
</protein>
<accession>A0AAD7X788</accession>
<comment type="caution">
    <text evidence="2">The sequence shown here is derived from an EMBL/GenBank/DDBJ whole genome shotgun (WGS) entry which is preliminary data.</text>
</comment>
<sequence>MSKTHKQPKSKSRSSGAAVKDAAKQQQVARKRAKAHSRISKSQAADVTEQINGEFAQLRNFYVRPEARQPDVPSVSENSVQDLADVIRGL</sequence>
<feature type="region of interest" description="Disordered" evidence="1">
    <location>
        <begin position="1"/>
        <end position="46"/>
    </location>
</feature>
<gene>
    <name evidence="2" type="ORF">ONZ51_g9511</name>
</gene>
<reference evidence="2" key="1">
    <citation type="submission" date="2022-11" db="EMBL/GenBank/DDBJ databases">
        <title>Genome Sequence of Cubamyces cubensis.</title>
        <authorList>
            <person name="Buettner E."/>
        </authorList>
    </citation>
    <scope>NUCLEOTIDE SEQUENCE</scope>
    <source>
        <strain evidence="2">MPL-01</strain>
    </source>
</reference>
<dbReference type="Proteomes" id="UP001215151">
    <property type="component" value="Unassembled WGS sequence"/>
</dbReference>
<evidence type="ECO:0000313" key="3">
    <source>
        <dbReference type="Proteomes" id="UP001215151"/>
    </source>
</evidence>
<evidence type="ECO:0000256" key="1">
    <source>
        <dbReference type="SAM" id="MobiDB-lite"/>
    </source>
</evidence>
<dbReference type="AlphaFoldDB" id="A0AAD7X788"/>
<dbReference type="EMBL" id="JAPEVG010000327">
    <property type="protein sequence ID" value="KAJ8468638.1"/>
    <property type="molecule type" value="Genomic_DNA"/>
</dbReference>
<feature type="compositionally biased region" description="Basic residues" evidence="1">
    <location>
        <begin position="29"/>
        <end position="39"/>
    </location>
</feature>
<proteinExistence type="predicted"/>
<feature type="compositionally biased region" description="Low complexity" evidence="1">
    <location>
        <begin position="17"/>
        <end position="28"/>
    </location>
</feature>
<feature type="compositionally biased region" description="Basic residues" evidence="1">
    <location>
        <begin position="1"/>
        <end position="12"/>
    </location>
</feature>
<keyword evidence="3" id="KW-1185">Reference proteome</keyword>
<organism evidence="2 3">
    <name type="scientific">Trametes cubensis</name>
    <dbReference type="NCBI Taxonomy" id="1111947"/>
    <lineage>
        <taxon>Eukaryota</taxon>
        <taxon>Fungi</taxon>
        <taxon>Dikarya</taxon>
        <taxon>Basidiomycota</taxon>
        <taxon>Agaricomycotina</taxon>
        <taxon>Agaricomycetes</taxon>
        <taxon>Polyporales</taxon>
        <taxon>Polyporaceae</taxon>
        <taxon>Trametes</taxon>
    </lineage>
</organism>
<name>A0AAD7X788_9APHY</name>
<evidence type="ECO:0000313" key="2">
    <source>
        <dbReference type="EMBL" id="KAJ8468638.1"/>
    </source>
</evidence>
<feature type="region of interest" description="Disordered" evidence="1">
    <location>
        <begin position="68"/>
        <end position="90"/>
    </location>
</feature>